<dbReference type="InterPro" id="IPR016187">
    <property type="entry name" value="CTDL_fold"/>
</dbReference>
<reference evidence="2" key="2">
    <citation type="submission" date="2025-09" db="UniProtKB">
        <authorList>
            <consortium name="Ensembl"/>
        </authorList>
    </citation>
    <scope>IDENTIFICATION</scope>
</reference>
<dbReference type="GO" id="GO:0004888">
    <property type="term" value="F:transmembrane signaling receptor activity"/>
    <property type="evidence" value="ECO:0007669"/>
    <property type="project" value="InterPro"/>
</dbReference>
<evidence type="ECO:0000313" key="3">
    <source>
        <dbReference type="Proteomes" id="UP000694569"/>
    </source>
</evidence>
<name>A0A8C5QFM6_9ANUR</name>
<dbReference type="Ensembl" id="ENSLLET00000038496.1">
    <property type="protein sequence ID" value="ENSLLEP00000037067.1"/>
    <property type="gene ID" value="ENSLLEG00000023478.1"/>
</dbReference>
<keyword evidence="1" id="KW-1133">Transmembrane helix</keyword>
<dbReference type="PANTHER" id="PTHR15028:SF6">
    <property type="entry name" value="B-CELL DIFFERENTIATION ANTIGEN CD72"/>
    <property type="match status" value="1"/>
</dbReference>
<accession>A0A8C5QFM6</accession>
<keyword evidence="3" id="KW-1185">Reference proteome</keyword>
<dbReference type="PANTHER" id="PTHR15028">
    <property type="entry name" value="CD72-RELATED"/>
    <property type="match status" value="1"/>
</dbReference>
<dbReference type="OrthoDB" id="2142683at2759"/>
<protein>
    <submittedName>
        <fullName evidence="2">Uncharacterized protein</fullName>
    </submittedName>
</protein>
<evidence type="ECO:0000256" key="1">
    <source>
        <dbReference type="SAM" id="Phobius"/>
    </source>
</evidence>
<dbReference type="InterPro" id="IPR039689">
    <property type="entry name" value="CD72"/>
</dbReference>
<keyword evidence="1" id="KW-0812">Transmembrane</keyword>
<dbReference type="GO" id="GO:0005886">
    <property type="term" value="C:plasma membrane"/>
    <property type="evidence" value="ECO:0007669"/>
    <property type="project" value="InterPro"/>
</dbReference>
<keyword evidence="1" id="KW-0472">Membrane</keyword>
<dbReference type="Proteomes" id="UP000694569">
    <property type="component" value="Unplaced"/>
</dbReference>
<dbReference type="InterPro" id="IPR016186">
    <property type="entry name" value="C-type_lectin-like/link_sf"/>
</dbReference>
<sequence length="172" mass="19423">MDFLSLFTPSRLQNGLQVFYAVCLVTIIILIVTLRNPGEPDMDRTLEYQIGNLSMEVNSKLGHLSQEGEKITEKLKDMDKSVVEILTDKTKESLQSDMQSVLKSLETLSNRVRKLILNGTVEESCPEGWFYYSLSCYYVSKVAKSWADSSKLCEGKNAHLVVINSDTEEVCQ</sequence>
<feature type="transmembrane region" description="Helical" evidence="1">
    <location>
        <begin position="15"/>
        <end position="34"/>
    </location>
</feature>
<dbReference type="Gene3D" id="3.10.100.10">
    <property type="entry name" value="Mannose-Binding Protein A, subunit A"/>
    <property type="match status" value="1"/>
</dbReference>
<dbReference type="SUPFAM" id="SSF56436">
    <property type="entry name" value="C-type lectin-like"/>
    <property type="match status" value="1"/>
</dbReference>
<reference evidence="2" key="1">
    <citation type="submission" date="2025-08" db="UniProtKB">
        <authorList>
            <consortium name="Ensembl"/>
        </authorList>
    </citation>
    <scope>IDENTIFICATION</scope>
</reference>
<dbReference type="AlphaFoldDB" id="A0A8C5QFM6"/>
<organism evidence="2 3">
    <name type="scientific">Leptobrachium leishanense</name>
    <name type="common">Leishan spiny toad</name>
    <dbReference type="NCBI Taxonomy" id="445787"/>
    <lineage>
        <taxon>Eukaryota</taxon>
        <taxon>Metazoa</taxon>
        <taxon>Chordata</taxon>
        <taxon>Craniata</taxon>
        <taxon>Vertebrata</taxon>
        <taxon>Euteleostomi</taxon>
        <taxon>Amphibia</taxon>
        <taxon>Batrachia</taxon>
        <taxon>Anura</taxon>
        <taxon>Pelobatoidea</taxon>
        <taxon>Megophryidae</taxon>
        <taxon>Leptobrachium</taxon>
    </lineage>
</organism>
<proteinExistence type="predicted"/>
<evidence type="ECO:0000313" key="2">
    <source>
        <dbReference type="Ensembl" id="ENSLLEP00000037067.1"/>
    </source>
</evidence>